<sequence>MQLTLCRTSSGHYFESVISESIMKKLVRYARMVTPGDDIVRLQVIAEEVNKLYQEYKEKLQPAFTASLGYQKALQKSEDFCASQVRHLLHHLVPLRVQLTSMKPVTQSRKNNTQDPVVAKAATELDSHAAELEDAIRLIRRNLPAPPGKYLYFVLGSVSVAMRSNKLKLNYKIEYENFKLVVTCALLALSVICLLRGPGTRWDPVLMFGLVWFYCTLTIRESILKANGSNIKGWWRLYHFLATGLSGVTVLWADKQGFQLHLRSCFLTYTCVMLVAHQMQYRYQAGTLYRLQALGATPTGNSDVDPMEVSVEGVHSLLVKPMLRDFFLLMPFLYAVYLLQLLMLYLVVELISSKPESATWHAASAAVFFGVMFVGNVYNTTKAIYSKYQSFRPDPLHLIRKFTSC</sequence>
<keyword evidence="4 6" id="KW-1133">Transmembrane helix</keyword>
<dbReference type="InParanoid" id="A0A7M7K5W9"/>
<evidence type="ECO:0000256" key="6">
    <source>
        <dbReference type="SAM" id="Phobius"/>
    </source>
</evidence>
<dbReference type="GO" id="GO:0016020">
    <property type="term" value="C:membrane"/>
    <property type="evidence" value="ECO:0007669"/>
    <property type="project" value="UniProtKB-SubCell"/>
</dbReference>
<proteinExistence type="inferred from homology"/>
<evidence type="ECO:0000256" key="5">
    <source>
        <dbReference type="ARBA" id="ARBA00023136"/>
    </source>
</evidence>
<dbReference type="EnsemblMetazoa" id="XM_022806379">
    <property type="protein sequence ID" value="XP_022662114"/>
    <property type="gene ID" value="LOC111250733"/>
</dbReference>
<dbReference type="KEGG" id="vde:111250733"/>
<feature type="transmembrane region" description="Helical" evidence="6">
    <location>
        <begin position="205"/>
        <end position="223"/>
    </location>
</feature>
<evidence type="ECO:0000313" key="8">
    <source>
        <dbReference type="Proteomes" id="UP000594260"/>
    </source>
</evidence>
<evidence type="ECO:0000256" key="4">
    <source>
        <dbReference type="ARBA" id="ARBA00022989"/>
    </source>
</evidence>
<evidence type="ECO:0000256" key="2">
    <source>
        <dbReference type="ARBA" id="ARBA00009700"/>
    </source>
</evidence>
<feature type="transmembrane region" description="Helical" evidence="6">
    <location>
        <begin position="235"/>
        <end position="252"/>
    </location>
</feature>
<evidence type="ECO:0000256" key="1">
    <source>
        <dbReference type="ARBA" id="ARBA00004141"/>
    </source>
</evidence>
<dbReference type="OrthoDB" id="2015098at2759"/>
<evidence type="ECO:0000256" key="3">
    <source>
        <dbReference type="ARBA" id="ARBA00022692"/>
    </source>
</evidence>
<dbReference type="GeneID" id="111250733"/>
<comment type="similarity">
    <text evidence="2">Belongs to the TMEM120 family.</text>
</comment>
<feature type="transmembrane region" description="Helical" evidence="6">
    <location>
        <begin position="178"/>
        <end position="199"/>
    </location>
</feature>
<dbReference type="FunCoup" id="A0A7M7K5W9">
    <property type="interactions" value="125"/>
</dbReference>
<accession>A0A7M7K5W9</accession>
<feature type="transmembrane region" description="Helical" evidence="6">
    <location>
        <begin position="360"/>
        <end position="378"/>
    </location>
</feature>
<dbReference type="PANTHER" id="PTHR21433">
    <property type="entry name" value="TRANSMEMBRANE PROTEIN INDUCED BY TUMOR NECROSIS FACTOR ALPHA"/>
    <property type="match status" value="1"/>
</dbReference>
<feature type="transmembrane region" description="Helical" evidence="6">
    <location>
        <begin position="258"/>
        <end position="276"/>
    </location>
</feature>
<keyword evidence="3 6" id="KW-0812">Transmembrane</keyword>
<dbReference type="InterPro" id="IPR012926">
    <property type="entry name" value="TMEM120A/B"/>
</dbReference>
<keyword evidence="8" id="KW-1185">Reference proteome</keyword>
<dbReference type="PANTHER" id="PTHR21433:SF0">
    <property type="entry name" value="TRANSMEMBRANE PROTEIN 120 HOMOLOG"/>
    <property type="match status" value="1"/>
</dbReference>
<reference evidence="7" key="1">
    <citation type="submission" date="2021-01" db="UniProtKB">
        <authorList>
            <consortium name="EnsemblMetazoa"/>
        </authorList>
    </citation>
    <scope>IDENTIFICATION</scope>
</reference>
<protein>
    <submittedName>
        <fullName evidence="7">Uncharacterized protein</fullName>
    </submittedName>
</protein>
<keyword evidence="5 6" id="KW-0472">Membrane</keyword>
<dbReference type="RefSeq" id="XP_022662114.1">
    <property type="nucleotide sequence ID" value="XM_022806379.1"/>
</dbReference>
<comment type="subcellular location">
    <subcellularLocation>
        <location evidence="1">Membrane</location>
        <topology evidence="1">Multi-pass membrane protein</topology>
    </subcellularLocation>
</comment>
<dbReference type="AlphaFoldDB" id="A0A7M7K5W9"/>
<feature type="transmembrane region" description="Helical" evidence="6">
    <location>
        <begin position="326"/>
        <end position="348"/>
    </location>
</feature>
<name>A0A7M7K5W9_VARDE</name>
<organism evidence="7 8">
    <name type="scientific">Varroa destructor</name>
    <name type="common">Honeybee mite</name>
    <dbReference type="NCBI Taxonomy" id="109461"/>
    <lineage>
        <taxon>Eukaryota</taxon>
        <taxon>Metazoa</taxon>
        <taxon>Ecdysozoa</taxon>
        <taxon>Arthropoda</taxon>
        <taxon>Chelicerata</taxon>
        <taxon>Arachnida</taxon>
        <taxon>Acari</taxon>
        <taxon>Parasitiformes</taxon>
        <taxon>Mesostigmata</taxon>
        <taxon>Gamasina</taxon>
        <taxon>Dermanyssoidea</taxon>
        <taxon>Varroidae</taxon>
        <taxon>Varroa</taxon>
    </lineage>
</organism>
<evidence type="ECO:0000313" key="7">
    <source>
        <dbReference type="EnsemblMetazoa" id="XP_022662114"/>
    </source>
</evidence>
<dbReference type="OMA" id="ALPINCK"/>
<dbReference type="Proteomes" id="UP000594260">
    <property type="component" value="Unplaced"/>
</dbReference>
<dbReference type="Pfam" id="PF07851">
    <property type="entry name" value="TMEM120A-B"/>
    <property type="match status" value="1"/>
</dbReference>